<dbReference type="AlphaFoldDB" id="A0A9X4QKW5"/>
<dbReference type="EMBL" id="JAPDHZ010000002">
    <property type="protein sequence ID" value="MDG0790069.1"/>
    <property type="molecule type" value="Genomic_DNA"/>
</dbReference>
<name>A0A9X4QKW5_9BACL</name>
<protein>
    <recommendedName>
        <fullName evidence="3">Tetratricopeptide repeat protein</fullName>
    </recommendedName>
</protein>
<dbReference type="RefSeq" id="WP_277563944.1">
    <property type="nucleotide sequence ID" value="NZ_JAPDHZ010000002.1"/>
</dbReference>
<proteinExistence type="predicted"/>
<reference evidence="1 2" key="1">
    <citation type="submission" date="2022-10" db="EMBL/GenBank/DDBJ databases">
        <title>Comparative genomic analysis of Cohnella hashimotonis sp. nov., isolated from the International Space Station.</title>
        <authorList>
            <person name="Simpson A."/>
            <person name="Venkateswaran K."/>
        </authorList>
    </citation>
    <scope>NUCLEOTIDE SEQUENCE [LARGE SCALE GENOMIC DNA]</scope>
    <source>
        <strain evidence="1 2">DSM 18997</strain>
    </source>
</reference>
<comment type="caution">
    <text evidence="1">The sequence shown here is derived from an EMBL/GenBank/DDBJ whole genome shotgun (WGS) entry which is preliminary data.</text>
</comment>
<accession>A0A9X4QKW5</accession>
<organism evidence="1 2">
    <name type="scientific">Cohnella ginsengisoli</name>
    <dbReference type="NCBI Taxonomy" id="425004"/>
    <lineage>
        <taxon>Bacteria</taxon>
        <taxon>Bacillati</taxon>
        <taxon>Bacillota</taxon>
        <taxon>Bacilli</taxon>
        <taxon>Bacillales</taxon>
        <taxon>Paenibacillaceae</taxon>
        <taxon>Cohnella</taxon>
    </lineage>
</organism>
<keyword evidence="2" id="KW-1185">Reference proteome</keyword>
<dbReference type="Gene3D" id="1.25.40.10">
    <property type="entry name" value="Tetratricopeptide repeat domain"/>
    <property type="match status" value="1"/>
</dbReference>
<dbReference type="Proteomes" id="UP001153387">
    <property type="component" value="Unassembled WGS sequence"/>
</dbReference>
<dbReference type="InterPro" id="IPR011990">
    <property type="entry name" value="TPR-like_helical_dom_sf"/>
</dbReference>
<sequence>MRYKGGLAPTQVHGLDMPPHTEWDFVQILGVTDADPERAYAESWDNARDYVQERLDTNLREEEVDRVYRKLQTHASKDPEVSLHDGSGWGALERLRREQEKDRPVPAGFAFADRTLGVPQYPWLALLQQGALPDGDVRDIPASWMVQDEWLDKVRESLKQEENQTWTVWMHYGVMLYERGLEAEAMEAWESSLQAKPSAWVYRNLAQLMIQRDQPERAMSYYESAYSIDNGFPDKAFAEEYLQLLTQCKKYEKAWVVYEALPADFAASDRIRIIVGAAALALDKEAFLDHLFAAEFAVIREGETLIVDLWYQYNARKMAQARNIELTPELMEEVTRNCPPPRNIDFRLIEAITHS</sequence>
<evidence type="ECO:0000313" key="1">
    <source>
        <dbReference type="EMBL" id="MDG0790069.1"/>
    </source>
</evidence>
<evidence type="ECO:0000313" key="2">
    <source>
        <dbReference type="Proteomes" id="UP001153387"/>
    </source>
</evidence>
<dbReference type="SUPFAM" id="SSF48452">
    <property type="entry name" value="TPR-like"/>
    <property type="match status" value="1"/>
</dbReference>
<evidence type="ECO:0008006" key="3">
    <source>
        <dbReference type="Google" id="ProtNLM"/>
    </source>
</evidence>
<gene>
    <name evidence="1" type="ORF">OMP38_03780</name>
</gene>